<keyword evidence="2" id="KW-0805">Transcription regulation</keyword>
<name>A0A835LX24_9MAGN</name>
<keyword evidence="10" id="KW-1185">Reference proteome</keyword>
<evidence type="ECO:0000259" key="8">
    <source>
        <dbReference type="PROSITE" id="PS51351"/>
    </source>
</evidence>
<accession>A0A835LX24</accession>
<keyword evidence="4" id="KW-0804">Transcription</keyword>
<sequence>MVLEERLSKFHKQQQKCISTLTSIRARAGSSNAAQHRIEASATISDSVPARFSHAIKFSHDTARLQQINSIRKSPVGSQIKRVIALLLVERKAFTPEEINERCCVDVKANKSVFESLTNNIKVTYEGGHFSYKSMHDVKDKDQLLSLIQVFPDGIPVVELKDAYSTVKEDLEVSQKPFTRISLTLHLVYFPGPEGHWEVYLLNLDSQSGIVYPDDPKVQIAVDDDLMLLFQGIELPRDMIDIEKDLQKNGMRPATNTARRRAIGEVHGIASKPKPKPKKKKQGLSKRTKLTNAHLPELFQILNDMPEV</sequence>
<dbReference type="EMBL" id="JADFTS010000006">
    <property type="protein sequence ID" value="KAF9602606.1"/>
    <property type="molecule type" value="Genomic_DNA"/>
</dbReference>
<keyword evidence="5" id="KW-0539">Nucleus</keyword>
<feature type="domain" description="TFIIE beta" evidence="8">
    <location>
        <begin position="64"/>
        <end position="139"/>
    </location>
</feature>
<evidence type="ECO:0000256" key="6">
    <source>
        <dbReference type="ARBA" id="ARBA00025581"/>
    </source>
</evidence>
<gene>
    <name evidence="9" type="ORF">IFM89_030212</name>
</gene>
<evidence type="ECO:0000256" key="4">
    <source>
        <dbReference type="ARBA" id="ARBA00023163"/>
    </source>
</evidence>
<dbReference type="Pfam" id="PF18121">
    <property type="entry name" value="TFA2_Winged_2"/>
    <property type="match status" value="1"/>
</dbReference>
<dbReference type="InterPro" id="IPR003166">
    <property type="entry name" value="TFIIE_bsu_DNA-bd"/>
</dbReference>
<evidence type="ECO:0000256" key="5">
    <source>
        <dbReference type="ARBA" id="ARBA00023242"/>
    </source>
</evidence>
<dbReference type="PANTHER" id="PTHR12716">
    <property type="entry name" value="TRANSCRIPTION INITIATION FACTOR IIE, BETA SUBUNIT"/>
    <property type="match status" value="1"/>
</dbReference>
<dbReference type="OrthoDB" id="3907302at2759"/>
<protein>
    <recommendedName>
        <fullName evidence="8">TFIIE beta domain-containing protein</fullName>
    </recommendedName>
</protein>
<feature type="compositionally biased region" description="Basic residues" evidence="7">
    <location>
        <begin position="273"/>
        <end position="289"/>
    </location>
</feature>
<dbReference type="GO" id="GO:0006367">
    <property type="term" value="P:transcription initiation at RNA polymerase II promoter"/>
    <property type="evidence" value="ECO:0007669"/>
    <property type="project" value="InterPro"/>
</dbReference>
<dbReference type="PANTHER" id="PTHR12716:SF8">
    <property type="entry name" value="TRANSCRIPTION INITIATION FACTOR IIE SUBUNIT BETA"/>
    <property type="match status" value="1"/>
</dbReference>
<proteinExistence type="predicted"/>
<organism evidence="9 10">
    <name type="scientific">Coptis chinensis</name>
    <dbReference type="NCBI Taxonomy" id="261450"/>
    <lineage>
        <taxon>Eukaryota</taxon>
        <taxon>Viridiplantae</taxon>
        <taxon>Streptophyta</taxon>
        <taxon>Embryophyta</taxon>
        <taxon>Tracheophyta</taxon>
        <taxon>Spermatophyta</taxon>
        <taxon>Magnoliopsida</taxon>
        <taxon>Ranunculales</taxon>
        <taxon>Ranunculaceae</taxon>
        <taxon>Coptidoideae</taxon>
        <taxon>Coptis</taxon>
    </lineage>
</organism>
<keyword evidence="3" id="KW-0238">DNA-binding</keyword>
<comment type="function">
    <text evidence="6">Recruits TFIIH to the initiation complex and stimulates the RNA polymerase II C-terminal domain kinase and DNA-dependent ATPase activities of TFIIH. Both TFIIH and TFIIE are required for promoter clearance by RNA polymerase.</text>
</comment>
<dbReference type="GO" id="GO:0005673">
    <property type="term" value="C:transcription factor TFIIE complex"/>
    <property type="evidence" value="ECO:0007669"/>
    <property type="project" value="InterPro"/>
</dbReference>
<dbReference type="PROSITE" id="PS51351">
    <property type="entry name" value="TFIIE_BETA_C"/>
    <property type="match status" value="1"/>
</dbReference>
<dbReference type="AlphaFoldDB" id="A0A835LX24"/>
<feature type="region of interest" description="Disordered" evidence="7">
    <location>
        <begin position="269"/>
        <end position="291"/>
    </location>
</feature>
<evidence type="ECO:0000256" key="7">
    <source>
        <dbReference type="SAM" id="MobiDB-lite"/>
    </source>
</evidence>
<evidence type="ECO:0000313" key="9">
    <source>
        <dbReference type="EMBL" id="KAF9602606.1"/>
    </source>
</evidence>
<comment type="caution">
    <text evidence="9">The sequence shown here is derived from an EMBL/GenBank/DDBJ whole genome shotgun (WGS) entry which is preliminary data.</text>
</comment>
<dbReference type="Proteomes" id="UP000631114">
    <property type="component" value="Unassembled WGS sequence"/>
</dbReference>
<evidence type="ECO:0000256" key="2">
    <source>
        <dbReference type="ARBA" id="ARBA00023015"/>
    </source>
</evidence>
<dbReference type="GO" id="GO:0003677">
    <property type="term" value="F:DNA binding"/>
    <property type="evidence" value="ECO:0007669"/>
    <property type="project" value="UniProtKB-KW"/>
</dbReference>
<comment type="subcellular location">
    <subcellularLocation>
        <location evidence="1">Nucleus</location>
    </subcellularLocation>
</comment>
<reference evidence="9 10" key="1">
    <citation type="submission" date="2020-10" db="EMBL/GenBank/DDBJ databases">
        <title>The Coptis chinensis genome and diversification of protoberbering-type alkaloids.</title>
        <authorList>
            <person name="Wang B."/>
            <person name="Shu S."/>
            <person name="Song C."/>
            <person name="Liu Y."/>
        </authorList>
    </citation>
    <scope>NUCLEOTIDE SEQUENCE [LARGE SCALE GENOMIC DNA]</scope>
    <source>
        <strain evidence="9">HL-2020</strain>
        <tissue evidence="9">Leaf</tissue>
    </source>
</reference>
<evidence type="ECO:0000256" key="1">
    <source>
        <dbReference type="ARBA" id="ARBA00004123"/>
    </source>
</evidence>
<dbReference type="GO" id="GO:0001097">
    <property type="term" value="F:TFIIH-class transcription factor complex binding"/>
    <property type="evidence" value="ECO:0007669"/>
    <property type="project" value="TreeGrafter"/>
</dbReference>
<dbReference type="InterPro" id="IPR016656">
    <property type="entry name" value="TFIIE-bsu"/>
</dbReference>
<evidence type="ECO:0000256" key="3">
    <source>
        <dbReference type="ARBA" id="ARBA00023125"/>
    </source>
</evidence>
<evidence type="ECO:0000313" key="10">
    <source>
        <dbReference type="Proteomes" id="UP000631114"/>
    </source>
</evidence>
<dbReference type="InterPro" id="IPR040501">
    <property type="entry name" value="TFA2_Winged_2"/>
</dbReference>